<accession>A0A364RDR9</accession>
<name>A0A364RDR9_9BACT</name>
<dbReference type="EMBL" id="QMDV01000003">
    <property type="protein sequence ID" value="RAU82461.1"/>
    <property type="molecule type" value="Genomic_DNA"/>
</dbReference>
<protein>
    <submittedName>
        <fullName evidence="1">Uncharacterized protein</fullName>
    </submittedName>
</protein>
<dbReference type="RefSeq" id="WP_112306053.1">
    <property type="nucleotide sequence ID" value="NZ_QMDV01000003.1"/>
</dbReference>
<organism evidence="1 2">
    <name type="scientific">Pontibacter arcticus</name>
    <dbReference type="NCBI Taxonomy" id="2080288"/>
    <lineage>
        <taxon>Bacteria</taxon>
        <taxon>Pseudomonadati</taxon>
        <taxon>Bacteroidota</taxon>
        <taxon>Cytophagia</taxon>
        <taxon>Cytophagales</taxon>
        <taxon>Hymenobacteraceae</taxon>
        <taxon>Pontibacter</taxon>
    </lineage>
</organism>
<gene>
    <name evidence="1" type="ORF">DP923_11800</name>
</gene>
<reference evidence="1 2" key="2">
    <citation type="submission" date="2018-07" db="EMBL/GenBank/DDBJ databases">
        <title>Pontibacter sp. 2b14 genomic sequence and assembly.</title>
        <authorList>
            <person name="Du Z.-J."/>
        </authorList>
    </citation>
    <scope>NUCLEOTIDE SEQUENCE [LARGE SCALE GENOMIC DNA]</scope>
    <source>
        <strain evidence="1 2">2b14</strain>
    </source>
</reference>
<reference evidence="1 2" key="1">
    <citation type="submission" date="2018-06" db="EMBL/GenBank/DDBJ databases">
        <authorList>
            <person name="Liu Z.-W."/>
        </authorList>
    </citation>
    <scope>NUCLEOTIDE SEQUENCE [LARGE SCALE GENOMIC DNA]</scope>
    <source>
        <strain evidence="1 2">2b14</strain>
    </source>
</reference>
<evidence type="ECO:0000313" key="2">
    <source>
        <dbReference type="Proteomes" id="UP000251692"/>
    </source>
</evidence>
<sequence length="212" mass="24290">MKNLLLLLVTLTALLNISCEQEKVDPSVKYDITKLKEHTSIQFKGQVLNQNIKWLSSNYNSDIQYGRGSFWCVTDDKSIQQRNFYISNKWEKDVITSLKISSPAFSIHDTFQNKKALFDIGKKIIRTSENTIYEGFTIEGNTKDDCFSTANGNQKWSSFEVIKIEELKNDTSIDPETRMIKVWAVVNCNLYACSGNKIGTIKDGQFIFEVEI</sequence>
<keyword evidence="2" id="KW-1185">Reference proteome</keyword>
<dbReference type="AlphaFoldDB" id="A0A364RDR9"/>
<evidence type="ECO:0000313" key="1">
    <source>
        <dbReference type="EMBL" id="RAU82461.1"/>
    </source>
</evidence>
<comment type="caution">
    <text evidence="1">The sequence shown here is derived from an EMBL/GenBank/DDBJ whole genome shotgun (WGS) entry which is preliminary data.</text>
</comment>
<dbReference type="Proteomes" id="UP000251692">
    <property type="component" value="Unassembled WGS sequence"/>
</dbReference>
<proteinExistence type="predicted"/>